<keyword evidence="3 4" id="KW-0687">Ribonucleoprotein</keyword>
<dbReference type="RefSeq" id="XP_017993356.1">
    <property type="nucleotide sequence ID" value="XM_018137133.1"/>
</dbReference>
<dbReference type="FunFam" id="2.40.50.1000:FF:000001">
    <property type="entry name" value="40S ribosomal protein S11"/>
    <property type="match status" value="1"/>
</dbReference>
<dbReference type="EMBL" id="LGAV01000002">
    <property type="protein sequence ID" value="KOS15724.1"/>
    <property type="molecule type" value="Genomic_DNA"/>
</dbReference>
<dbReference type="InterPro" id="IPR032440">
    <property type="entry name" value="Ribosomal_uS17_N"/>
</dbReference>
<organism evidence="6 7">
    <name type="scientific">Malassezia pachydermatis</name>
    <dbReference type="NCBI Taxonomy" id="77020"/>
    <lineage>
        <taxon>Eukaryota</taxon>
        <taxon>Fungi</taxon>
        <taxon>Dikarya</taxon>
        <taxon>Basidiomycota</taxon>
        <taxon>Ustilaginomycotina</taxon>
        <taxon>Malasseziomycetes</taxon>
        <taxon>Malasseziales</taxon>
        <taxon>Malasseziaceae</taxon>
        <taxon>Malassezia</taxon>
    </lineage>
</organism>
<dbReference type="GO" id="GO:0022627">
    <property type="term" value="C:cytosolic small ribosomal subunit"/>
    <property type="evidence" value="ECO:0007669"/>
    <property type="project" value="UniProtKB-ARBA"/>
</dbReference>
<evidence type="ECO:0000256" key="1">
    <source>
        <dbReference type="ARBA" id="ARBA00010254"/>
    </source>
</evidence>
<reference evidence="6 7" key="1">
    <citation type="submission" date="2015-07" db="EMBL/GenBank/DDBJ databases">
        <title>Draft Genome Sequence of Malassezia furfur CBS1878 and Malassezia pachydermatis CBS1879.</title>
        <authorList>
            <person name="Triana S."/>
            <person name="Ohm R."/>
            <person name="Gonzalez A."/>
            <person name="DeCock H."/>
            <person name="Restrepo S."/>
            <person name="Celis A."/>
        </authorList>
    </citation>
    <scope>NUCLEOTIDE SEQUENCE [LARGE SCALE GENOMIC DNA]</scope>
    <source>
        <strain evidence="6 7">CBS 1879</strain>
    </source>
</reference>
<dbReference type="STRING" id="77020.A0A0M8MWI5"/>
<keyword evidence="7" id="KW-1185">Reference proteome</keyword>
<proteinExistence type="inferred from homology"/>
<dbReference type="SUPFAM" id="SSF50249">
    <property type="entry name" value="Nucleic acid-binding proteins"/>
    <property type="match status" value="1"/>
</dbReference>
<gene>
    <name evidence="6" type="ORF">Malapachy_2645</name>
</gene>
<dbReference type="CDD" id="cd00364">
    <property type="entry name" value="Ribosomal_uS17"/>
    <property type="match status" value="1"/>
</dbReference>
<dbReference type="PANTHER" id="PTHR10744:SF9">
    <property type="entry name" value="40S RIBOSOMAL PROTEIN S11-RELATED"/>
    <property type="match status" value="1"/>
</dbReference>
<evidence type="ECO:0000259" key="5">
    <source>
        <dbReference type="Pfam" id="PF16205"/>
    </source>
</evidence>
<dbReference type="PROSITE" id="PS00056">
    <property type="entry name" value="RIBOSOMAL_S17"/>
    <property type="match status" value="1"/>
</dbReference>
<dbReference type="Proteomes" id="UP000037751">
    <property type="component" value="Unassembled WGS sequence"/>
</dbReference>
<dbReference type="InterPro" id="IPR000266">
    <property type="entry name" value="Ribosomal_uS17"/>
</dbReference>
<dbReference type="VEuPathDB" id="FungiDB:Malapachy_2645"/>
<evidence type="ECO:0000256" key="4">
    <source>
        <dbReference type="RuleBase" id="RU003872"/>
    </source>
</evidence>
<evidence type="ECO:0000313" key="7">
    <source>
        <dbReference type="Proteomes" id="UP000037751"/>
    </source>
</evidence>
<evidence type="ECO:0000313" key="6">
    <source>
        <dbReference type="EMBL" id="KOS15724.1"/>
    </source>
</evidence>
<dbReference type="PRINTS" id="PR00973">
    <property type="entry name" value="RIBOSOMALS17"/>
</dbReference>
<sequence length="158" mass="18099">MSNVELGVQTEKAFQKQPLFLNSKVARKSTRAKRWYKDVGLGFKTPGAAINGTYIDKKCPWTGLVSIRGRILSGKVVSTKMTRTVVIRREYLHYVPKYNRYERRHKNLSVHVSPAFRVEVGDIIVAGQCRPLSKTVRFNALKVIKNKSTERAKAFNRF</sequence>
<evidence type="ECO:0000256" key="2">
    <source>
        <dbReference type="ARBA" id="ARBA00022980"/>
    </source>
</evidence>
<dbReference type="PANTHER" id="PTHR10744">
    <property type="entry name" value="40S RIBOSOMAL PROTEIN S11 FAMILY MEMBER"/>
    <property type="match status" value="1"/>
</dbReference>
<dbReference type="AlphaFoldDB" id="A0A0M8MWI5"/>
<accession>A0A0M8MWI5</accession>
<dbReference type="Pfam" id="PF00366">
    <property type="entry name" value="Ribosomal_S17"/>
    <property type="match status" value="1"/>
</dbReference>
<dbReference type="InterPro" id="IPR012340">
    <property type="entry name" value="NA-bd_OB-fold"/>
</dbReference>
<comment type="similarity">
    <text evidence="1 4">Belongs to the universal ribosomal protein uS17 family.</text>
</comment>
<dbReference type="OrthoDB" id="10254436at2759"/>
<dbReference type="InterPro" id="IPR019979">
    <property type="entry name" value="Ribosomal_uS17_CS"/>
</dbReference>
<feature type="domain" description="Small ribosomal subunit protein uS17 N-terminal" evidence="5">
    <location>
        <begin position="9"/>
        <end position="72"/>
    </location>
</feature>
<protein>
    <submittedName>
        <fullName evidence="6">40s ribosomal protein s11</fullName>
    </submittedName>
</protein>
<dbReference type="GO" id="GO:0003735">
    <property type="term" value="F:structural constituent of ribosome"/>
    <property type="evidence" value="ECO:0007669"/>
    <property type="project" value="InterPro"/>
</dbReference>
<dbReference type="GeneID" id="28729008"/>
<dbReference type="Gene3D" id="2.40.50.1000">
    <property type="match status" value="1"/>
</dbReference>
<dbReference type="Pfam" id="PF16205">
    <property type="entry name" value="Ribosomal_S17_N"/>
    <property type="match status" value="1"/>
</dbReference>
<comment type="caution">
    <text evidence="6">The sequence shown here is derived from an EMBL/GenBank/DDBJ whole genome shotgun (WGS) entry which is preliminary data.</text>
</comment>
<evidence type="ECO:0000256" key="3">
    <source>
        <dbReference type="ARBA" id="ARBA00023274"/>
    </source>
</evidence>
<dbReference type="GO" id="GO:0006412">
    <property type="term" value="P:translation"/>
    <property type="evidence" value="ECO:0007669"/>
    <property type="project" value="InterPro"/>
</dbReference>
<keyword evidence="2 4" id="KW-0689">Ribosomal protein</keyword>
<name>A0A0M8MWI5_9BASI</name>